<name>A0ACC1PDJ7_9PEZI</name>
<dbReference type="Proteomes" id="UP001143856">
    <property type="component" value="Unassembled WGS sequence"/>
</dbReference>
<protein>
    <submittedName>
        <fullName evidence="1">Uncharacterized protein</fullName>
    </submittedName>
</protein>
<accession>A0ACC1PDJ7</accession>
<gene>
    <name evidence="1" type="ORF">NUW58_g2863</name>
</gene>
<reference evidence="1" key="1">
    <citation type="submission" date="2022-10" db="EMBL/GenBank/DDBJ databases">
        <title>Genome Sequence of Xylaria curta.</title>
        <authorList>
            <person name="Buettner E."/>
        </authorList>
    </citation>
    <scope>NUCLEOTIDE SEQUENCE</scope>
    <source>
        <strain evidence="1">Babe10</strain>
    </source>
</reference>
<dbReference type="EMBL" id="JAPDGR010000400">
    <property type="protein sequence ID" value="KAJ2990609.1"/>
    <property type="molecule type" value="Genomic_DNA"/>
</dbReference>
<evidence type="ECO:0000313" key="2">
    <source>
        <dbReference type="Proteomes" id="UP001143856"/>
    </source>
</evidence>
<organism evidence="1 2">
    <name type="scientific">Xylaria curta</name>
    <dbReference type="NCBI Taxonomy" id="42375"/>
    <lineage>
        <taxon>Eukaryota</taxon>
        <taxon>Fungi</taxon>
        <taxon>Dikarya</taxon>
        <taxon>Ascomycota</taxon>
        <taxon>Pezizomycotina</taxon>
        <taxon>Sordariomycetes</taxon>
        <taxon>Xylariomycetidae</taxon>
        <taxon>Xylariales</taxon>
        <taxon>Xylariaceae</taxon>
        <taxon>Xylaria</taxon>
    </lineage>
</organism>
<comment type="caution">
    <text evidence="1">The sequence shown here is derived from an EMBL/GenBank/DDBJ whole genome shotgun (WGS) entry which is preliminary data.</text>
</comment>
<evidence type="ECO:0000313" key="1">
    <source>
        <dbReference type="EMBL" id="KAJ2990609.1"/>
    </source>
</evidence>
<keyword evidence="2" id="KW-1185">Reference proteome</keyword>
<proteinExistence type="predicted"/>
<sequence length="305" mass="35272">MHPKFVWVELPKFRITDNYGNLVFLDDEELGILMHKFQYVRGGLRGEHVYHQVASLLYEDRTRLCNSVHARYHAEELFLLNYYFQNNSPGAYPIVDAMILDRKPCHRCISYFSDRGARIPVPNYTGAIPRPSSIQAKYTPRVDRSFTPIFYVSNSMDDEQRQRYWLQLKEIWTDSRGVLMKSAWTWPRRKTVLRLKRRRRPGGTLGLDPGYWIGAPFKEEETDPTPMTSNTTDQLINWGLDPTPVTLSVTDPSINRGLDLALEMLNTTDQSINQETDPTTPMTLNSTDQEIDQEIDGETDDCTVS</sequence>